<evidence type="ECO:0000313" key="12">
    <source>
        <dbReference type="EMBL" id="GCE30389.1"/>
    </source>
</evidence>
<dbReference type="GO" id="GO:0016020">
    <property type="term" value="C:membrane"/>
    <property type="evidence" value="ECO:0007669"/>
    <property type="project" value="InterPro"/>
</dbReference>
<dbReference type="InterPro" id="IPR004798">
    <property type="entry name" value="CAX-like"/>
</dbReference>
<evidence type="ECO:0000313" key="13">
    <source>
        <dbReference type="Proteomes" id="UP000287171"/>
    </source>
</evidence>
<feature type="transmembrane region" description="Helical" evidence="9">
    <location>
        <begin position="385"/>
        <end position="405"/>
    </location>
</feature>
<dbReference type="InterPro" id="IPR044880">
    <property type="entry name" value="NCX_ion-bd_dom_sf"/>
</dbReference>
<evidence type="ECO:0000256" key="6">
    <source>
        <dbReference type="ARBA" id="ARBA00022989"/>
    </source>
</evidence>
<dbReference type="GO" id="GO:0012505">
    <property type="term" value="C:endomembrane system"/>
    <property type="evidence" value="ECO:0007669"/>
    <property type="project" value="UniProtKB-SubCell"/>
</dbReference>
<sequence length="408" mass="43044">MVRWLYVLLLGVPAAYIAEFLHASPLVIFILAALGLIPLAGLIGVSTEALAERVGQSVGGLLNATFGNAAEIIIGLAALAAGLPEVVRASLSGSIIGNSLLVLGMSMFFGGWKYREQRFSARQTGQYASMLTLAVIGMAIPSLLATVGESTQPGDKIIQGNQLHQMSLGISVILLLCYVAYIAYSVFGVRAAQGDLATKGSHKADSNKDSAGHSSDTHNATVERMSTTPHNNDKSSTEVKKQDKGRFAGLSHQWHTNIWFPIGLLAIATVITAFMSELLVGSIEPLTKQIGLNPFFVGLIILPIVGNAAEHFSAVTSARQNHMEISMAITAGSSIQIALLAAPLLVLAGVVIGVPLDLNFSLLEVAMFALVAGLYSIISLDGRSNWLEGLLLCAFYLILAVGTFFTPA</sequence>
<gene>
    <name evidence="12" type="ORF">KDA_58730</name>
</gene>
<dbReference type="NCBIfam" id="TIGR00378">
    <property type="entry name" value="cax"/>
    <property type="match status" value="1"/>
</dbReference>
<proteinExistence type="inferred from homology"/>
<reference evidence="13" key="1">
    <citation type="submission" date="2018-12" db="EMBL/GenBank/DDBJ databases">
        <title>Tengunoibacter tsumagoiensis gen. nov., sp. nov., Dictyobacter kobayashii sp. nov., D. alpinus sp. nov., and D. joshuensis sp. nov. and description of Dictyobacteraceae fam. nov. within the order Ktedonobacterales isolated from Tengu-no-mugimeshi.</title>
        <authorList>
            <person name="Wang C.M."/>
            <person name="Zheng Y."/>
            <person name="Sakai Y."/>
            <person name="Toyoda A."/>
            <person name="Minakuchi Y."/>
            <person name="Abe K."/>
            <person name="Yokota A."/>
            <person name="Yabe S."/>
        </authorList>
    </citation>
    <scope>NUCLEOTIDE SEQUENCE [LARGE SCALE GENOMIC DNA]</scope>
    <source>
        <strain evidence="13">Uno16</strain>
    </source>
</reference>
<evidence type="ECO:0000256" key="1">
    <source>
        <dbReference type="ARBA" id="ARBA00004127"/>
    </source>
</evidence>
<evidence type="ECO:0000256" key="8">
    <source>
        <dbReference type="ARBA" id="ARBA00023136"/>
    </source>
</evidence>
<evidence type="ECO:0000256" key="4">
    <source>
        <dbReference type="ARBA" id="ARBA00022692"/>
    </source>
</evidence>
<protein>
    <recommendedName>
        <fullName evidence="9">Ca(2+)/H(+) antiporter</fullName>
    </recommendedName>
</protein>
<feature type="transmembrane region" description="Helical" evidence="9">
    <location>
        <begin position="127"/>
        <end position="148"/>
    </location>
</feature>
<evidence type="ECO:0000256" key="3">
    <source>
        <dbReference type="ARBA" id="ARBA00022568"/>
    </source>
</evidence>
<feature type="transmembrane region" description="Helical" evidence="9">
    <location>
        <begin position="168"/>
        <end position="189"/>
    </location>
</feature>
<dbReference type="EMBL" id="BIFT01000002">
    <property type="protein sequence ID" value="GCE30389.1"/>
    <property type="molecule type" value="Genomic_DNA"/>
</dbReference>
<feature type="domain" description="Sodium/calcium exchanger membrane region" evidence="11">
    <location>
        <begin position="26"/>
        <end position="186"/>
    </location>
</feature>
<evidence type="ECO:0000256" key="5">
    <source>
        <dbReference type="ARBA" id="ARBA00022837"/>
    </source>
</evidence>
<evidence type="ECO:0000259" key="11">
    <source>
        <dbReference type="Pfam" id="PF01699"/>
    </source>
</evidence>
<dbReference type="GO" id="GO:0006874">
    <property type="term" value="P:intracellular calcium ion homeostasis"/>
    <property type="evidence" value="ECO:0007669"/>
    <property type="project" value="TreeGrafter"/>
</dbReference>
<evidence type="ECO:0000256" key="9">
    <source>
        <dbReference type="RuleBase" id="RU365028"/>
    </source>
</evidence>
<dbReference type="Proteomes" id="UP000287171">
    <property type="component" value="Unassembled WGS sequence"/>
</dbReference>
<feature type="transmembrane region" description="Helical" evidence="9">
    <location>
        <begin position="95"/>
        <end position="115"/>
    </location>
</feature>
<dbReference type="InterPro" id="IPR004837">
    <property type="entry name" value="NaCa_Exmemb"/>
</dbReference>
<evidence type="ECO:0000256" key="10">
    <source>
        <dbReference type="SAM" id="MobiDB-lite"/>
    </source>
</evidence>
<keyword evidence="3 9" id="KW-0109">Calcium transport</keyword>
<comment type="subcellular location">
    <subcellularLocation>
        <location evidence="1">Endomembrane system</location>
        <topology evidence="1">Multi-pass membrane protein</topology>
    </subcellularLocation>
</comment>
<dbReference type="Pfam" id="PF01699">
    <property type="entry name" value="Na_Ca_ex"/>
    <property type="match status" value="2"/>
</dbReference>
<feature type="transmembrane region" description="Helical" evidence="9">
    <location>
        <begin position="295"/>
        <end position="315"/>
    </location>
</feature>
<dbReference type="OrthoDB" id="9776105at2"/>
<dbReference type="GO" id="GO:0015369">
    <property type="term" value="F:calcium:proton antiporter activity"/>
    <property type="evidence" value="ECO:0007669"/>
    <property type="project" value="UniProtKB-UniRule"/>
</dbReference>
<keyword evidence="9" id="KW-0050">Antiport</keyword>
<keyword evidence="13" id="KW-1185">Reference proteome</keyword>
<comment type="similarity">
    <text evidence="9">Belongs to the Ca(2+):cation antiporter (CaCA) (TC 2.A.19) family.</text>
</comment>
<comment type="caution">
    <text evidence="9">Lacks conserved residue(s) required for the propagation of feature annotation.</text>
</comment>
<dbReference type="PANTHER" id="PTHR31503">
    <property type="entry name" value="VACUOLAR CALCIUM ION TRANSPORTER"/>
    <property type="match status" value="1"/>
</dbReference>
<accession>A0A402BGD1</accession>
<dbReference type="PANTHER" id="PTHR31503:SF22">
    <property type="entry name" value="VACUOLAR CALCIUM ION TRANSPORTER"/>
    <property type="match status" value="1"/>
</dbReference>
<dbReference type="RefSeq" id="WP_126630485.1">
    <property type="nucleotide sequence ID" value="NZ_BIFT01000002.1"/>
</dbReference>
<keyword evidence="8 9" id="KW-0472">Membrane</keyword>
<feature type="transmembrane region" description="Helical" evidence="9">
    <location>
        <begin position="256"/>
        <end position="275"/>
    </location>
</feature>
<keyword evidence="7 9" id="KW-0406">Ion transport</keyword>
<dbReference type="InterPro" id="IPR004713">
    <property type="entry name" value="CaH_exchang"/>
</dbReference>
<feature type="compositionally biased region" description="Basic and acidic residues" evidence="10">
    <location>
        <begin position="202"/>
        <end position="211"/>
    </location>
</feature>
<feature type="region of interest" description="Disordered" evidence="10">
    <location>
        <begin position="199"/>
        <end position="242"/>
    </location>
</feature>
<evidence type="ECO:0000256" key="7">
    <source>
        <dbReference type="ARBA" id="ARBA00023065"/>
    </source>
</evidence>
<feature type="domain" description="Sodium/calcium exchanger membrane region" evidence="11">
    <location>
        <begin position="262"/>
        <end position="403"/>
    </location>
</feature>
<comment type="function">
    <text evidence="9">Ca(+)/H(+) antiporter that extrudes calcium in exchange for external protons.</text>
</comment>
<organism evidence="12 13">
    <name type="scientific">Dictyobacter alpinus</name>
    <dbReference type="NCBI Taxonomy" id="2014873"/>
    <lineage>
        <taxon>Bacteria</taxon>
        <taxon>Bacillati</taxon>
        <taxon>Chloroflexota</taxon>
        <taxon>Ktedonobacteria</taxon>
        <taxon>Ktedonobacterales</taxon>
        <taxon>Dictyobacteraceae</taxon>
        <taxon>Dictyobacter</taxon>
    </lineage>
</organism>
<keyword evidence="6 9" id="KW-1133">Transmembrane helix</keyword>
<feature type="compositionally biased region" description="Polar residues" evidence="10">
    <location>
        <begin position="212"/>
        <end position="230"/>
    </location>
</feature>
<feature type="compositionally biased region" description="Basic and acidic residues" evidence="10">
    <location>
        <begin position="231"/>
        <end position="242"/>
    </location>
</feature>
<dbReference type="AlphaFoldDB" id="A0A402BGD1"/>
<name>A0A402BGD1_9CHLR</name>
<feature type="transmembrane region" description="Helical" evidence="9">
    <location>
        <begin position="358"/>
        <end position="378"/>
    </location>
</feature>
<feature type="transmembrane region" description="Helical" evidence="9">
    <location>
        <begin position="327"/>
        <end position="352"/>
    </location>
</feature>
<evidence type="ECO:0000256" key="2">
    <source>
        <dbReference type="ARBA" id="ARBA00022448"/>
    </source>
</evidence>
<dbReference type="Gene3D" id="1.20.1420.30">
    <property type="entry name" value="NCX, central ion-binding region"/>
    <property type="match status" value="2"/>
</dbReference>
<keyword evidence="4 9" id="KW-0812">Transmembrane</keyword>
<comment type="caution">
    <text evidence="12">The sequence shown here is derived from an EMBL/GenBank/DDBJ whole genome shotgun (WGS) entry which is preliminary data.</text>
</comment>
<keyword evidence="5 9" id="KW-0106">Calcium</keyword>
<feature type="transmembrane region" description="Helical" evidence="9">
    <location>
        <begin position="58"/>
        <end position="83"/>
    </location>
</feature>
<feature type="transmembrane region" description="Helical" evidence="9">
    <location>
        <begin position="27"/>
        <end position="46"/>
    </location>
</feature>
<keyword evidence="2 9" id="KW-0813">Transport</keyword>